<keyword evidence="3" id="KW-1185">Reference proteome</keyword>
<organism evidence="2 3">
    <name type="scientific">Fumia xinanensis</name>
    <dbReference type="NCBI Taxonomy" id="2763659"/>
    <lineage>
        <taxon>Bacteria</taxon>
        <taxon>Bacillati</taxon>
        <taxon>Bacillota</taxon>
        <taxon>Clostridia</taxon>
        <taxon>Eubacteriales</taxon>
        <taxon>Oscillospiraceae</taxon>
        <taxon>Fumia</taxon>
    </lineage>
</organism>
<dbReference type="InterPro" id="IPR045865">
    <property type="entry name" value="ACT-like_dom_sf"/>
</dbReference>
<dbReference type="AlphaFoldDB" id="A0A926I713"/>
<proteinExistence type="predicted"/>
<evidence type="ECO:0000259" key="1">
    <source>
        <dbReference type="PROSITE" id="PS51671"/>
    </source>
</evidence>
<dbReference type="Pfam" id="PF01842">
    <property type="entry name" value="ACT"/>
    <property type="match status" value="1"/>
</dbReference>
<dbReference type="Proteomes" id="UP000610760">
    <property type="component" value="Unassembled WGS sequence"/>
</dbReference>
<name>A0A926I713_9FIRM</name>
<comment type="caution">
    <text evidence="2">The sequence shown here is derived from an EMBL/GenBank/DDBJ whole genome shotgun (WGS) entry which is preliminary data.</text>
</comment>
<dbReference type="InterPro" id="IPR008310">
    <property type="entry name" value="UPF0735_ACT_dom-cont"/>
</dbReference>
<dbReference type="EMBL" id="JACRSV010000001">
    <property type="protein sequence ID" value="MBC8559367.1"/>
    <property type="molecule type" value="Genomic_DNA"/>
</dbReference>
<dbReference type="InterPro" id="IPR002912">
    <property type="entry name" value="ACT_dom"/>
</dbReference>
<reference evidence="2" key="1">
    <citation type="submission" date="2020-08" db="EMBL/GenBank/DDBJ databases">
        <title>Genome public.</title>
        <authorList>
            <person name="Liu C."/>
            <person name="Sun Q."/>
        </authorList>
    </citation>
    <scope>NUCLEOTIDE SEQUENCE</scope>
    <source>
        <strain evidence="2">NSJ-33</strain>
    </source>
</reference>
<feature type="domain" description="ACT" evidence="1">
    <location>
        <begin position="71"/>
        <end position="144"/>
    </location>
</feature>
<sequence length="144" mass="15978">MEKKPKRLVVSTDVLPDVFLKVIEAKHLLSKNEARNSSDACRMVGISRSAFYKYKDNVQVFDEKGSGQISTLYLKLSDEPGVLSKVLKLLYELGANILTVNQNIPVDTVAIVTVGIRINRDELDPEDIVRSLSGLYGVVSVKKI</sequence>
<evidence type="ECO:0000313" key="3">
    <source>
        <dbReference type="Proteomes" id="UP000610760"/>
    </source>
</evidence>
<protein>
    <submittedName>
        <fullName evidence="2">ACT domain-containing protein</fullName>
    </submittedName>
</protein>
<accession>A0A926I713</accession>
<dbReference type="Gene3D" id="3.30.70.260">
    <property type="match status" value="1"/>
</dbReference>
<dbReference type="PROSITE" id="PS51671">
    <property type="entry name" value="ACT"/>
    <property type="match status" value="1"/>
</dbReference>
<dbReference type="PIRSF" id="PIRSF025624">
    <property type="entry name" value="ACT_PheB"/>
    <property type="match status" value="1"/>
</dbReference>
<dbReference type="SUPFAM" id="SSF55021">
    <property type="entry name" value="ACT-like"/>
    <property type="match status" value="1"/>
</dbReference>
<gene>
    <name evidence="2" type="ORF">H8710_04700</name>
</gene>
<evidence type="ECO:0000313" key="2">
    <source>
        <dbReference type="EMBL" id="MBC8559367.1"/>
    </source>
</evidence>
<dbReference type="NCBIfam" id="NF003361">
    <property type="entry name" value="PRK04435.1"/>
    <property type="match status" value="1"/>
</dbReference>